<dbReference type="AlphaFoldDB" id="A0AAD4KLT8"/>
<accession>A0AAD4KLT8</accession>
<proteinExistence type="predicted"/>
<dbReference type="InterPro" id="IPR001810">
    <property type="entry name" value="F-box_dom"/>
</dbReference>
<feature type="domain" description="F-box" evidence="2">
    <location>
        <begin position="6"/>
        <end position="52"/>
    </location>
</feature>
<protein>
    <recommendedName>
        <fullName evidence="2">F-box domain-containing protein</fullName>
    </recommendedName>
</protein>
<feature type="region of interest" description="Disordered" evidence="1">
    <location>
        <begin position="376"/>
        <end position="403"/>
    </location>
</feature>
<dbReference type="Proteomes" id="UP001201262">
    <property type="component" value="Unassembled WGS sequence"/>
</dbReference>
<organism evidence="3 4">
    <name type="scientific">Talaromyces proteolyticus</name>
    <dbReference type="NCBI Taxonomy" id="1131652"/>
    <lineage>
        <taxon>Eukaryota</taxon>
        <taxon>Fungi</taxon>
        <taxon>Dikarya</taxon>
        <taxon>Ascomycota</taxon>
        <taxon>Pezizomycotina</taxon>
        <taxon>Eurotiomycetes</taxon>
        <taxon>Eurotiomycetidae</taxon>
        <taxon>Eurotiales</taxon>
        <taxon>Trichocomaceae</taxon>
        <taxon>Talaromyces</taxon>
        <taxon>Talaromyces sect. Bacilispori</taxon>
    </lineage>
</organism>
<evidence type="ECO:0000259" key="2">
    <source>
        <dbReference type="PROSITE" id="PS50181"/>
    </source>
</evidence>
<feature type="compositionally biased region" description="Basic and acidic residues" evidence="1">
    <location>
        <begin position="376"/>
        <end position="387"/>
    </location>
</feature>
<sequence>MIATGKKTLHCLPYDLLYQIVSGIDCFDYINLSRTNRTLYSLLQNDLLAKRSIENTVRESKEAQLAFAQKISFREAIGRIYDVKDAVASASPYSVAVLAYASTFIYQEGVLSYYCANEIRVLNVHQADETEQVLNVRHVLHRIIPTFRGDETRNVSVELSLLHYSAGVLAILVEIGDSSPWLILLDVTPDGSKRPQGCKTGRLKFLRQLECTRRLFVRHNGTYLFYGVYSTIGVLSDPQWVVQCVDLTKGVDQAYGEPTLLDKFAGTDVGQNVCFEIFDSHLYGVTSVSDSDEEQLHWESFYEWVCIAPASCARRAKPERIFRRLHKEGPINDTWSEISLRKDEATGVPMIYECRREWRSGGSDCVRTYYTKDLKRPSEPSAKEKDQSTATTTREAEPTTPRDTSLISAHPVIIGGAGPSNINFVVPASTPPLERSKEPSKPPLRIEKNTHSEYTDTTSPRRDFILAKTKYRTYNPSASAFIDLINDPEPSTTVGAVHDRLRLRICSRKRKNPFESDNTLTKRLKDDSTGDIIPHSDERYVSNGIKMWPEERADEELIDLLCPAKRAANVHGVADERTLIYSVDIETAEPHQQQQQAIILVNFDSRLRIPSLRNPKRIIPVKSKTQEGKTDAPVGIDLPRLGDIKDRPKVSVGCDSQAGKMSRPRSIRKEQALYLLIDKGFWFDRKERDNIQ</sequence>
<comment type="caution">
    <text evidence="3">The sequence shown here is derived from an EMBL/GenBank/DDBJ whole genome shotgun (WGS) entry which is preliminary data.</text>
</comment>
<dbReference type="RefSeq" id="XP_046070107.1">
    <property type="nucleotide sequence ID" value="XM_046220613.1"/>
</dbReference>
<keyword evidence="4" id="KW-1185">Reference proteome</keyword>
<dbReference type="InterPro" id="IPR036047">
    <property type="entry name" value="F-box-like_dom_sf"/>
</dbReference>
<name>A0AAD4KLT8_9EURO</name>
<dbReference type="SUPFAM" id="SSF81383">
    <property type="entry name" value="F-box domain"/>
    <property type="match status" value="1"/>
</dbReference>
<dbReference type="SMART" id="SM00256">
    <property type="entry name" value="FBOX"/>
    <property type="match status" value="1"/>
</dbReference>
<dbReference type="Pfam" id="PF00646">
    <property type="entry name" value="F-box"/>
    <property type="match status" value="1"/>
</dbReference>
<evidence type="ECO:0000313" key="3">
    <source>
        <dbReference type="EMBL" id="KAH8694965.1"/>
    </source>
</evidence>
<dbReference type="PROSITE" id="PS50181">
    <property type="entry name" value="FBOX"/>
    <property type="match status" value="1"/>
</dbReference>
<dbReference type="GeneID" id="70250900"/>
<evidence type="ECO:0000256" key="1">
    <source>
        <dbReference type="SAM" id="MobiDB-lite"/>
    </source>
</evidence>
<gene>
    <name evidence="3" type="ORF">BGW36DRAFT_428864</name>
</gene>
<evidence type="ECO:0000313" key="4">
    <source>
        <dbReference type="Proteomes" id="UP001201262"/>
    </source>
</evidence>
<feature type="compositionally biased region" description="Low complexity" evidence="1">
    <location>
        <begin position="389"/>
        <end position="402"/>
    </location>
</feature>
<dbReference type="EMBL" id="JAJTJA010000008">
    <property type="protein sequence ID" value="KAH8694965.1"/>
    <property type="molecule type" value="Genomic_DNA"/>
</dbReference>
<reference evidence="3" key="1">
    <citation type="submission" date="2021-12" db="EMBL/GenBank/DDBJ databases">
        <title>Convergent genome expansion in fungi linked to evolution of root-endophyte symbiosis.</title>
        <authorList>
            <consortium name="DOE Joint Genome Institute"/>
            <person name="Ke Y.-H."/>
            <person name="Bonito G."/>
            <person name="Liao H.-L."/>
            <person name="Looney B."/>
            <person name="Rojas-Flechas A."/>
            <person name="Nash J."/>
            <person name="Hameed K."/>
            <person name="Schadt C."/>
            <person name="Martin F."/>
            <person name="Crous P.W."/>
            <person name="Miettinen O."/>
            <person name="Magnuson J.K."/>
            <person name="Labbe J."/>
            <person name="Jacobson D."/>
            <person name="Doktycz M.J."/>
            <person name="Veneault-Fourrey C."/>
            <person name="Kuo A."/>
            <person name="Mondo S."/>
            <person name="Calhoun S."/>
            <person name="Riley R."/>
            <person name="Ohm R."/>
            <person name="LaButti K."/>
            <person name="Andreopoulos B."/>
            <person name="Pangilinan J."/>
            <person name="Nolan M."/>
            <person name="Tritt A."/>
            <person name="Clum A."/>
            <person name="Lipzen A."/>
            <person name="Daum C."/>
            <person name="Barry K."/>
            <person name="Grigoriev I.V."/>
            <person name="Vilgalys R."/>
        </authorList>
    </citation>
    <scope>NUCLEOTIDE SEQUENCE</scope>
    <source>
        <strain evidence="3">PMI_201</strain>
    </source>
</reference>